<evidence type="ECO:0008006" key="2">
    <source>
        <dbReference type="Google" id="ProtNLM"/>
    </source>
</evidence>
<dbReference type="RefSeq" id="WP_053287924.1">
    <property type="nucleotide sequence ID" value="NZ_CP123334.1"/>
</dbReference>
<proteinExistence type="predicted"/>
<evidence type="ECO:0000313" key="1">
    <source>
        <dbReference type="EMBL" id="ANC48340.1"/>
    </source>
</evidence>
<protein>
    <recommendedName>
        <fullName evidence="2">Prophage protein</fullName>
    </recommendedName>
</protein>
<organism evidence="1">
    <name type="scientific">Escherichia coli</name>
    <dbReference type="NCBI Taxonomy" id="562"/>
    <lineage>
        <taxon>Bacteria</taxon>
        <taxon>Pseudomonadati</taxon>
        <taxon>Pseudomonadota</taxon>
        <taxon>Gammaproteobacteria</taxon>
        <taxon>Enterobacterales</taxon>
        <taxon>Enterobacteriaceae</taxon>
        <taxon>Escherichia</taxon>
    </lineage>
</organism>
<keyword evidence="1" id="KW-0614">Plasmid</keyword>
<sequence length="92" mass="10908">MKDITLKFRDREEYDSFLESISWHDNEELQNNILLDVVGITYTEIPNGENEEPTVIKNDGFFVNVRILNNSLKQQMFDGFEVQLEQPLREWA</sequence>
<dbReference type="EMBL" id="KU980950">
    <property type="protein sequence ID" value="ANC48340.1"/>
    <property type="molecule type" value="Genomic_DNA"/>
</dbReference>
<name>A0A160HQJ0_ECOLX</name>
<geneLocation type="plasmid" evidence="1">
    <name>U2501</name>
</geneLocation>
<accession>A0A160HQJ0</accession>
<reference evidence="1" key="1">
    <citation type="submission" date="2016-03" db="EMBL/GenBank/DDBJ databases">
        <title>E. coli WE-0250 MDR strain plasmid U2501.</title>
        <authorList>
            <person name="Kang H.-Y."/>
            <person name="Kim S."/>
            <person name="Kim J."/>
        </authorList>
    </citation>
    <scope>NUCLEOTIDE SEQUENCE</scope>
    <source>
        <strain evidence="1">WE-0250</strain>
        <plasmid evidence="1">U2501</plasmid>
    </source>
</reference>
<dbReference type="AlphaFoldDB" id="A0A160HQJ0"/>